<dbReference type="InterPro" id="IPR040151">
    <property type="entry name" value="Gfd2/YDR514C-like"/>
</dbReference>
<proteinExistence type="predicted"/>
<sequence length="470" mass="52703">MVSIKGKGGLIRKASTLKSRLYAPKPSAVLLTPQLTQAASVEVRPPTPNVPAKPILSGRNRVPPKPSKFLSLQKVSKQRLARLASQSRLIAVKVPKLKERKLITSELAKSRVSSAIHRSFGRLLRRRNGHSSLQGNPRRRPEDYSDIYSLQSMLGLRDAEHGVSNVTFLSLDLEWRISNGLHRITEIGISVVKARQLRDAAFGPYGHGWFGKMQHHHIFIGRPFQLKRVPASLFVAAQSLRPVEARKEVSRIIATLASDPDPGHLVIVGQSVEGDIQKLRNDPLYSIDMRKCCGTKMPFHSIVDTLDLARAARLQGTSFVSLRLAGIARKVGIDPRYWTNAPDIFGNSCALVGVHNASNDAAYALMTALLMGMRWNDLVGSEKARIVNERLWDISRGTRLPKDVAARSISDDERKKLVCEQKSKRWRTHRDRRRMRTEELDSALGEVAEIEKPTWLQWLKSFFARAPSQK</sequence>
<feature type="region of interest" description="Disordered" evidence="1">
    <location>
        <begin position="42"/>
        <end position="67"/>
    </location>
</feature>
<dbReference type="PANTHER" id="PTHR28083:SF1">
    <property type="entry name" value="GOOD FOR FULL DBP5 ACTIVITY PROTEIN 2"/>
    <property type="match status" value="1"/>
</dbReference>
<dbReference type="Proteomes" id="UP000073492">
    <property type="component" value="Unassembled WGS sequence"/>
</dbReference>
<dbReference type="InterPro" id="IPR048519">
    <property type="entry name" value="Gfd2/YDR514C-like_C"/>
</dbReference>
<dbReference type="PANTHER" id="PTHR28083">
    <property type="entry name" value="GOOD FOR FULL DBP5 ACTIVITY PROTEIN 2"/>
    <property type="match status" value="1"/>
</dbReference>
<dbReference type="STRING" id="113226.A0A139IQ67"/>
<dbReference type="OrthoDB" id="5953249at2759"/>
<dbReference type="AlphaFoldDB" id="A0A139IQ67"/>
<reference evidence="3 4" key="1">
    <citation type="submission" date="2015-07" db="EMBL/GenBank/DDBJ databases">
        <title>Comparative genomics of the Sigatoka disease complex on banana suggests a link between parallel evolutionary changes in Pseudocercospora fijiensis and Pseudocercospora eumusae and increased virulence on the banana host.</title>
        <authorList>
            <person name="Chang T.-C."/>
            <person name="Salvucci A."/>
            <person name="Crous P.W."/>
            <person name="Stergiopoulos I."/>
        </authorList>
    </citation>
    <scope>NUCLEOTIDE SEQUENCE [LARGE SCALE GENOMIC DNA]</scope>
    <source>
        <strain evidence="3 4">CBS 116634</strain>
    </source>
</reference>
<gene>
    <name evidence="3" type="ORF">AC579_5267</name>
</gene>
<feature type="domain" description="Gfd2/YDR514C-like C-terminal" evidence="2">
    <location>
        <begin position="168"/>
        <end position="371"/>
    </location>
</feature>
<evidence type="ECO:0000256" key="1">
    <source>
        <dbReference type="SAM" id="MobiDB-lite"/>
    </source>
</evidence>
<name>A0A139IQ67_9PEZI</name>
<evidence type="ECO:0000259" key="2">
    <source>
        <dbReference type="Pfam" id="PF21762"/>
    </source>
</evidence>
<evidence type="ECO:0000313" key="3">
    <source>
        <dbReference type="EMBL" id="KXT16704.1"/>
    </source>
</evidence>
<protein>
    <recommendedName>
        <fullName evidence="2">Gfd2/YDR514C-like C-terminal domain-containing protein</fullName>
    </recommendedName>
</protein>
<dbReference type="EMBL" id="LFZO01000031">
    <property type="protein sequence ID" value="KXT16704.1"/>
    <property type="molecule type" value="Genomic_DNA"/>
</dbReference>
<organism evidence="3 4">
    <name type="scientific">Pseudocercospora musae</name>
    <dbReference type="NCBI Taxonomy" id="113226"/>
    <lineage>
        <taxon>Eukaryota</taxon>
        <taxon>Fungi</taxon>
        <taxon>Dikarya</taxon>
        <taxon>Ascomycota</taxon>
        <taxon>Pezizomycotina</taxon>
        <taxon>Dothideomycetes</taxon>
        <taxon>Dothideomycetidae</taxon>
        <taxon>Mycosphaerellales</taxon>
        <taxon>Mycosphaerellaceae</taxon>
        <taxon>Pseudocercospora</taxon>
    </lineage>
</organism>
<accession>A0A139IQ67</accession>
<dbReference type="Pfam" id="PF21762">
    <property type="entry name" value="DEDDh_C"/>
    <property type="match status" value="1"/>
</dbReference>
<keyword evidence="4" id="KW-1185">Reference proteome</keyword>
<evidence type="ECO:0000313" key="4">
    <source>
        <dbReference type="Proteomes" id="UP000073492"/>
    </source>
</evidence>
<comment type="caution">
    <text evidence="3">The sequence shown here is derived from an EMBL/GenBank/DDBJ whole genome shotgun (WGS) entry which is preliminary data.</text>
</comment>